<reference evidence="1" key="2">
    <citation type="journal article" date="2022" name="BMC Genomics">
        <title>Comparative genome analysis of mycobacteria focusing on tRNA and non-coding RNA.</title>
        <authorList>
            <person name="Behra P.R.K."/>
            <person name="Pettersson B.M.F."/>
            <person name="Ramesh M."/>
            <person name="Das S."/>
            <person name="Dasgupta S."/>
            <person name="Kirsebom L.A."/>
        </authorList>
    </citation>
    <scope>NUCLEOTIDE SEQUENCE</scope>
    <source>
        <strain evidence="1">DSM 44838</strain>
    </source>
</reference>
<accession>A0A9X2YYY5</accession>
<protein>
    <submittedName>
        <fullName evidence="1">DUF1810 domain-containing protein</fullName>
    </submittedName>
</protein>
<evidence type="ECO:0000313" key="2">
    <source>
        <dbReference type="Proteomes" id="UP001141629"/>
    </source>
</evidence>
<dbReference type="AlphaFoldDB" id="A0A9X2YYY5"/>
<dbReference type="SUPFAM" id="SSF140736">
    <property type="entry name" value="Rv1873-like"/>
    <property type="match status" value="1"/>
</dbReference>
<dbReference type="InterPro" id="IPR014937">
    <property type="entry name" value="DUF1810"/>
</dbReference>
<gene>
    <name evidence="1" type="ORF">H7K45_06330</name>
</gene>
<comment type="caution">
    <text evidence="1">The sequence shown here is derived from an EMBL/GenBank/DDBJ whole genome shotgun (WGS) entry which is preliminary data.</text>
</comment>
<reference evidence="1" key="1">
    <citation type="submission" date="2020-07" db="EMBL/GenBank/DDBJ databases">
        <authorList>
            <person name="Pettersson B.M.F."/>
            <person name="Behra P.R.K."/>
            <person name="Ramesh M."/>
            <person name="Das S."/>
            <person name="Dasgupta S."/>
            <person name="Kirsebom L.A."/>
        </authorList>
    </citation>
    <scope>NUCLEOTIDE SEQUENCE</scope>
    <source>
        <strain evidence="1">DSM 44838</strain>
    </source>
</reference>
<organism evidence="1 2">
    <name type="scientific">Mycobacterium yunnanensis</name>
    <dbReference type="NCBI Taxonomy" id="368477"/>
    <lineage>
        <taxon>Bacteria</taxon>
        <taxon>Bacillati</taxon>
        <taxon>Actinomycetota</taxon>
        <taxon>Actinomycetes</taxon>
        <taxon>Mycobacteriales</taxon>
        <taxon>Mycobacteriaceae</taxon>
        <taxon>Mycobacterium</taxon>
    </lineage>
</organism>
<name>A0A9X2YYY5_9MYCO</name>
<dbReference type="EMBL" id="JACKVK010000004">
    <property type="protein sequence ID" value="MCV7420150.1"/>
    <property type="molecule type" value="Genomic_DNA"/>
</dbReference>
<keyword evidence="2" id="KW-1185">Reference proteome</keyword>
<proteinExistence type="predicted"/>
<dbReference type="InterPro" id="IPR036287">
    <property type="entry name" value="Rv1873-like_sf"/>
</dbReference>
<evidence type="ECO:0000313" key="1">
    <source>
        <dbReference type="EMBL" id="MCV7420150.1"/>
    </source>
</evidence>
<dbReference type="Pfam" id="PF08837">
    <property type="entry name" value="DUF1810"/>
    <property type="match status" value="1"/>
</dbReference>
<dbReference type="RefSeq" id="WP_263994931.1">
    <property type="nucleotide sequence ID" value="NZ_JACKVK010000004.1"/>
</dbReference>
<dbReference type="Gene3D" id="1.25.40.380">
    <property type="entry name" value="Protein of unknown function DUF1810"/>
    <property type="match status" value="1"/>
</dbReference>
<dbReference type="PIRSF" id="PIRSF008546">
    <property type="entry name" value="UCP008546"/>
    <property type="match status" value="1"/>
</dbReference>
<sequence length="142" mass="15750">MDDPHRLRRFLDAQEPVLGAVLDELRSGRKRSHWMWFVFPQMRGLGRTPTAEFYGIASREEASAYLAHEVLGPHLRQCAALVVGSGAVSAEALMGPVDALKLRSSMTLFAEVADDDRDFVAVLDRYYDGERDATTLGLLAGR</sequence>
<dbReference type="Proteomes" id="UP001141629">
    <property type="component" value="Unassembled WGS sequence"/>
</dbReference>